<dbReference type="InterPro" id="IPR007159">
    <property type="entry name" value="SpoVT-AbrB_dom"/>
</dbReference>
<keyword evidence="2" id="KW-0238">DNA-binding</keyword>
<dbReference type="EMBL" id="JBHUDC010000006">
    <property type="protein sequence ID" value="MFD1514097.1"/>
    <property type="molecule type" value="Genomic_DNA"/>
</dbReference>
<sequence>MATNGEQTTINEHYSVTVPAAIRDRLDIEPGDKITWKVTRLNSATNPFSP</sequence>
<comment type="caution">
    <text evidence="2">The sequence shown here is derived from an EMBL/GenBank/DDBJ whole genome shotgun (WGS) entry which is preliminary data.</text>
</comment>
<name>A0ABD6AX15_9EURY</name>
<dbReference type="SUPFAM" id="SSF89447">
    <property type="entry name" value="AbrB/MazE/MraZ-like"/>
    <property type="match status" value="1"/>
</dbReference>
<evidence type="ECO:0000313" key="3">
    <source>
        <dbReference type="Proteomes" id="UP001597187"/>
    </source>
</evidence>
<gene>
    <name evidence="2" type="ORF">ACFSBT_12485</name>
</gene>
<reference evidence="2 3" key="1">
    <citation type="journal article" date="2019" name="Int. J. Syst. Evol. Microbiol.">
        <title>The Global Catalogue of Microorganisms (GCM) 10K type strain sequencing project: providing services to taxonomists for standard genome sequencing and annotation.</title>
        <authorList>
            <consortium name="The Broad Institute Genomics Platform"/>
            <consortium name="The Broad Institute Genome Sequencing Center for Infectious Disease"/>
            <person name="Wu L."/>
            <person name="Ma J."/>
        </authorList>
    </citation>
    <scope>NUCLEOTIDE SEQUENCE [LARGE SCALE GENOMIC DNA]</scope>
    <source>
        <strain evidence="2 3">CGMCC 1.12563</strain>
    </source>
</reference>
<accession>A0ABD6AX15</accession>
<dbReference type="Pfam" id="PF04014">
    <property type="entry name" value="MazE_antitoxin"/>
    <property type="match status" value="1"/>
</dbReference>
<dbReference type="GO" id="GO:0003677">
    <property type="term" value="F:DNA binding"/>
    <property type="evidence" value="ECO:0007669"/>
    <property type="project" value="UniProtKB-KW"/>
</dbReference>
<organism evidence="2 3">
    <name type="scientific">Halomarina rubra</name>
    <dbReference type="NCBI Taxonomy" id="2071873"/>
    <lineage>
        <taxon>Archaea</taxon>
        <taxon>Methanobacteriati</taxon>
        <taxon>Methanobacteriota</taxon>
        <taxon>Stenosarchaea group</taxon>
        <taxon>Halobacteria</taxon>
        <taxon>Halobacteriales</taxon>
        <taxon>Natronomonadaceae</taxon>
        <taxon>Halomarina</taxon>
    </lineage>
</organism>
<dbReference type="RefSeq" id="WP_369694235.1">
    <property type="nucleotide sequence ID" value="NZ_JALXFV010000006.1"/>
</dbReference>
<dbReference type="AlphaFoldDB" id="A0ABD6AX15"/>
<dbReference type="NCBIfam" id="TIGR01439">
    <property type="entry name" value="lp_hng_hel_AbrB"/>
    <property type="match status" value="1"/>
</dbReference>
<evidence type="ECO:0000259" key="1">
    <source>
        <dbReference type="Pfam" id="PF04014"/>
    </source>
</evidence>
<dbReference type="InterPro" id="IPR037914">
    <property type="entry name" value="SpoVT-AbrB_sf"/>
</dbReference>
<proteinExistence type="predicted"/>
<feature type="domain" description="SpoVT-AbrB" evidence="1">
    <location>
        <begin position="7"/>
        <end position="38"/>
    </location>
</feature>
<keyword evidence="3" id="KW-1185">Reference proteome</keyword>
<protein>
    <submittedName>
        <fullName evidence="2">AbrB/MazE/SpoVT family DNA-binding domain-containing protein</fullName>
    </submittedName>
</protein>
<evidence type="ECO:0000313" key="2">
    <source>
        <dbReference type="EMBL" id="MFD1514097.1"/>
    </source>
</evidence>
<dbReference type="Gene3D" id="2.10.260.10">
    <property type="match status" value="1"/>
</dbReference>
<dbReference type="Proteomes" id="UP001597187">
    <property type="component" value="Unassembled WGS sequence"/>
</dbReference>